<proteinExistence type="predicted"/>
<reference evidence="1" key="3">
    <citation type="submission" date="2022-06" db="UniProtKB">
        <authorList>
            <consortium name="EnsemblPlants"/>
        </authorList>
    </citation>
    <scope>IDENTIFICATION</scope>
</reference>
<evidence type="ECO:0000313" key="1">
    <source>
        <dbReference type="EnsemblPlants" id="TuG1812G0700005961.01.T01.cds300525"/>
    </source>
</evidence>
<organism evidence="1 2">
    <name type="scientific">Triticum urartu</name>
    <name type="common">Red wild einkorn</name>
    <name type="synonym">Crithodium urartu</name>
    <dbReference type="NCBI Taxonomy" id="4572"/>
    <lineage>
        <taxon>Eukaryota</taxon>
        <taxon>Viridiplantae</taxon>
        <taxon>Streptophyta</taxon>
        <taxon>Embryophyta</taxon>
        <taxon>Tracheophyta</taxon>
        <taxon>Spermatophyta</taxon>
        <taxon>Magnoliopsida</taxon>
        <taxon>Liliopsida</taxon>
        <taxon>Poales</taxon>
        <taxon>Poaceae</taxon>
        <taxon>BOP clade</taxon>
        <taxon>Pooideae</taxon>
        <taxon>Triticodae</taxon>
        <taxon>Triticeae</taxon>
        <taxon>Triticinae</taxon>
        <taxon>Triticum</taxon>
    </lineage>
</organism>
<reference evidence="2" key="1">
    <citation type="journal article" date="2013" name="Nature">
        <title>Draft genome of the wheat A-genome progenitor Triticum urartu.</title>
        <authorList>
            <person name="Ling H.Q."/>
            <person name="Zhao S."/>
            <person name="Liu D."/>
            <person name="Wang J."/>
            <person name="Sun H."/>
            <person name="Zhang C."/>
            <person name="Fan H."/>
            <person name="Li D."/>
            <person name="Dong L."/>
            <person name="Tao Y."/>
            <person name="Gao C."/>
            <person name="Wu H."/>
            <person name="Li Y."/>
            <person name="Cui Y."/>
            <person name="Guo X."/>
            <person name="Zheng S."/>
            <person name="Wang B."/>
            <person name="Yu K."/>
            <person name="Liang Q."/>
            <person name="Yang W."/>
            <person name="Lou X."/>
            <person name="Chen J."/>
            <person name="Feng M."/>
            <person name="Jian J."/>
            <person name="Zhang X."/>
            <person name="Luo G."/>
            <person name="Jiang Y."/>
            <person name="Liu J."/>
            <person name="Wang Z."/>
            <person name="Sha Y."/>
            <person name="Zhang B."/>
            <person name="Wu H."/>
            <person name="Tang D."/>
            <person name="Shen Q."/>
            <person name="Xue P."/>
            <person name="Zou S."/>
            <person name="Wang X."/>
            <person name="Liu X."/>
            <person name="Wang F."/>
            <person name="Yang Y."/>
            <person name="An X."/>
            <person name="Dong Z."/>
            <person name="Zhang K."/>
            <person name="Zhang X."/>
            <person name="Luo M.C."/>
            <person name="Dvorak J."/>
            <person name="Tong Y."/>
            <person name="Wang J."/>
            <person name="Yang H."/>
            <person name="Li Z."/>
            <person name="Wang D."/>
            <person name="Zhang A."/>
            <person name="Wang J."/>
        </authorList>
    </citation>
    <scope>NUCLEOTIDE SEQUENCE</scope>
    <source>
        <strain evidence="2">cv. G1812</strain>
    </source>
</reference>
<keyword evidence="2" id="KW-1185">Reference proteome</keyword>
<dbReference type="PANTHER" id="PTHR33710">
    <property type="entry name" value="BNAC02G09200D PROTEIN"/>
    <property type="match status" value="1"/>
</dbReference>
<evidence type="ECO:0000313" key="2">
    <source>
        <dbReference type="Proteomes" id="UP000015106"/>
    </source>
</evidence>
<accession>A0A8R7V8Z6</accession>
<dbReference type="InterPro" id="IPR036691">
    <property type="entry name" value="Endo/exonu/phosph_ase_sf"/>
</dbReference>
<dbReference type="Gene3D" id="3.60.10.10">
    <property type="entry name" value="Endonuclease/exonuclease/phosphatase"/>
    <property type="match status" value="1"/>
</dbReference>
<dbReference type="EnsemblPlants" id="TuG1812G0700005961.01.T01">
    <property type="protein sequence ID" value="TuG1812G0700005961.01.T01.cds300525"/>
    <property type="gene ID" value="TuG1812G0700005961.01"/>
</dbReference>
<reference evidence="1" key="2">
    <citation type="submission" date="2018-03" db="EMBL/GenBank/DDBJ databases">
        <title>The Triticum urartu genome reveals the dynamic nature of wheat genome evolution.</title>
        <authorList>
            <person name="Ling H."/>
            <person name="Ma B."/>
            <person name="Shi X."/>
            <person name="Liu H."/>
            <person name="Dong L."/>
            <person name="Sun H."/>
            <person name="Cao Y."/>
            <person name="Gao Q."/>
            <person name="Zheng S."/>
            <person name="Li Y."/>
            <person name="Yu Y."/>
            <person name="Du H."/>
            <person name="Qi M."/>
            <person name="Li Y."/>
            <person name="Yu H."/>
            <person name="Cui Y."/>
            <person name="Wang N."/>
            <person name="Chen C."/>
            <person name="Wu H."/>
            <person name="Zhao Y."/>
            <person name="Zhang J."/>
            <person name="Li Y."/>
            <person name="Zhou W."/>
            <person name="Zhang B."/>
            <person name="Hu W."/>
            <person name="Eijk M."/>
            <person name="Tang J."/>
            <person name="Witsenboer H."/>
            <person name="Zhao S."/>
            <person name="Li Z."/>
            <person name="Zhang A."/>
            <person name="Wang D."/>
            <person name="Liang C."/>
        </authorList>
    </citation>
    <scope>NUCLEOTIDE SEQUENCE [LARGE SCALE GENOMIC DNA]</scope>
    <source>
        <strain evidence="1">cv. G1812</strain>
    </source>
</reference>
<evidence type="ECO:0008006" key="3">
    <source>
        <dbReference type="Google" id="ProtNLM"/>
    </source>
</evidence>
<dbReference type="PANTHER" id="PTHR33710:SF83">
    <property type="entry name" value="ENDONUCLEASE_EXONUCLEASE_PHOSPHATASE DOMAIN-CONTAINING PROTEIN"/>
    <property type="match status" value="1"/>
</dbReference>
<dbReference type="SUPFAM" id="SSF56219">
    <property type="entry name" value="DNase I-like"/>
    <property type="match status" value="1"/>
</dbReference>
<dbReference type="Proteomes" id="UP000015106">
    <property type="component" value="Chromosome 7"/>
</dbReference>
<dbReference type="AlphaFoldDB" id="A0A8R7V8Z6"/>
<protein>
    <recommendedName>
        <fullName evidence="3">Endonuclease/exonuclease/phosphatase domain-containing protein</fullName>
    </recommendedName>
</protein>
<name>A0A8R7V8Z6_TRIUA</name>
<dbReference type="Gramene" id="TuG1812G0700005961.01.T01">
    <property type="protein sequence ID" value="TuG1812G0700005961.01.T01.cds300525"/>
    <property type="gene ID" value="TuG1812G0700005961.01"/>
</dbReference>
<sequence length="122" mass="14233">MAAFRDALAVCELRDIGFTGYPYTFDNHQQGNRNVRVRLDRVCADDDWMARFPNAELHHLTSSRSDHCPLLLRLQQPDPRPRNRARRYEIMWEREETLPEIIVNSWEKVKVAGDLGVVAKSL</sequence>